<evidence type="ECO:0000259" key="1">
    <source>
        <dbReference type="Pfam" id="PF00646"/>
    </source>
</evidence>
<dbReference type="InterPro" id="IPR036047">
    <property type="entry name" value="F-box-like_dom_sf"/>
</dbReference>
<dbReference type="Pfam" id="PF00646">
    <property type="entry name" value="F-box"/>
    <property type="match status" value="1"/>
</dbReference>
<accession>A0A6P8EIB4</accession>
<dbReference type="Gene3D" id="1.20.1280.50">
    <property type="match status" value="1"/>
</dbReference>
<dbReference type="InterPro" id="IPR011043">
    <property type="entry name" value="Gal_Oxase/kelch_b-propeller"/>
</dbReference>
<reference evidence="3" key="1">
    <citation type="journal article" date="2020" name="Plant Biotechnol. J.">
        <title>The pomegranate (Punica granatum L.) draft genome dissects genetic divergence between soft- and hard-seeded cultivars.</title>
        <authorList>
            <person name="Luo X."/>
            <person name="Li H."/>
            <person name="Wu Z."/>
            <person name="Yao W."/>
            <person name="Zhao P."/>
            <person name="Cao D."/>
            <person name="Yu H."/>
            <person name="Li K."/>
            <person name="Poudel K."/>
            <person name="Zhao D."/>
            <person name="Zhang F."/>
            <person name="Xia X."/>
            <person name="Chen L."/>
            <person name="Wang Q."/>
            <person name="Jing D."/>
            <person name="Cao S."/>
        </authorList>
    </citation>
    <scope>NUCLEOTIDE SEQUENCE [LARGE SCALE GENOMIC DNA]</scope>
</reference>
<evidence type="ECO:0000259" key="2">
    <source>
        <dbReference type="Pfam" id="PF07734"/>
    </source>
</evidence>
<dbReference type="InterPro" id="IPR001810">
    <property type="entry name" value="F-box_dom"/>
</dbReference>
<protein>
    <submittedName>
        <fullName evidence="4 5">F-box protein CPR1-like</fullName>
    </submittedName>
</protein>
<feature type="domain" description="F-box" evidence="1">
    <location>
        <begin position="16"/>
        <end position="48"/>
    </location>
</feature>
<proteinExistence type="predicted"/>
<dbReference type="PANTHER" id="PTHR31672">
    <property type="entry name" value="BNACNNG10540D PROTEIN"/>
    <property type="match status" value="1"/>
</dbReference>
<dbReference type="InterPro" id="IPR050796">
    <property type="entry name" value="SCF_F-box_component"/>
</dbReference>
<organism evidence="3 4">
    <name type="scientific">Punica granatum</name>
    <name type="common">Pomegranate</name>
    <dbReference type="NCBI Taxonomy" id="22663"/>
    <lineage>
        <taxon>Eukaryota</taxon>
        <taxon>Viridiplantae</taxon>
        <taxon>Streptophyta</taxon>
        <taxon>Embryophyta</taxon>
        <taxon>Tracheophyta</taxon>
        <taxon>Spermatophyta</taxon>
        <taxon>Magnoliopsida</taxon>
        <taxon>eudicotyledons</taxon>
        <taxon>Gunneridae</taxon>
        <taxon>Pentapetalae</taxon>
        <taxon>rosids</taxon>
        <taxon>malvids</taxon>
        <taxon>Myrtales</taxon>
        <taxon>Lythraceae</taxon>
        <taxon>Punica</taxon>
    </lineage>
</organism>
<reference evidence="4 5" key="2">
    <citation type="submission" date="2025-04" db="UniProtKB">
        <authorList>
            <consortium name="RefSeq"/>
        </authorList>
    </citation>
    <scope>IDENTIFICATION</scope>
    <source>
        <tissue evidence="4 5">Leaf</tissue>
    </source>
</reference>
<dbReference type="AlphaFoldDB" id="A0A6P8EIB4"/>
<name>A0A6P8EIB4_PUNGR</name>
<dbReference type="NCBIfam" id="TIGR01640">
    <property type="entry name" value="F_box_assoc_1"/>
    <property type="match status" value="1"/>
</dbReference>
<feature type="domain" description="F-box associated beta-propeller type 1" evidence="2">
    <location>
        <begin position="91"/>
        <end position="323"/>
    </location>
</feature>
<evidence type="ECO:0000313" key="3">
    <source>
        <dbReference type="Proteomes" id="UP000515151"/>
    </source>
</evidence>
<dbReference type="PANTHER" id="PTHR31672:SF13">
    <property type="entry name" value="F-BOX PROTEIN CPR30-LIKE"/>
    <property type="match status" value="1"/>
</dbReference>
<evidence type="ECO:0000313" key="5">
    <source>
        <dbReference type="RefSeq" id="XP_031405319.1"/>
    </source>
</evidence>
<dbReference type="RefSeq" id="XP_031405319.1">
    <property type="nucleotide sequence ID" value="XM_031549459.1"/>
</dbReference>
<dbReference type="OrthoDB" id="591557at2759"/>
<dbReference type="RefSeq" id="XP_031405318.1">
    <property type="nucleotide sequence ID" value="XM_031549458.1"/>
</dbReference>
<sequence length="371" mass="43001">MACPAEEDICLAEEGILIDILSRLPVKSLIRFKCVSKRWHFLISDPRFAMSHLRRSVEQSLNPDSCRRVLIGTKPLRSVNCDALIEDANAHTAITELEYPSMVPEHRFRIVGSCNGLVCLLFYHERLTVWNPSTRQSRDLPSPRPVPFDHMILHGFGYDSVTDDYKVLRGFREKTAGGTYSTAVEIISLQSNSWRRIPDIDYTTTFSQGTYMNGSIHWLYLHRENAPRIVIVSFNLASEEFQEILSLPDTEPLVLFEGIGVMGGCLALYIDSKWEIELWVMKDYGIKSSWTKLFNITREVLPRTFGWWKPVYVTKDWHILFDADEMDSFSFSVYDPEKSTFKDCGFYADRQNFESETYIESLISPYYQRME</sequence>
<dbReference type="InterPro" id="IPR017451">
    <property type="entry name" value="F-box-assoc_interact_dom"/>
</dbReference>
<dbReference type="GeneID" id="116214141"/>
<gene>
    <name evidence="4 5" type="primary">LOC116214141</name>
</gene>
<evidence type="ECO:0000313" key="4">
    <source>
        <dbReference type="RefSeq" id="XP_031405318.1"/>
    </source>
</evidence>
<dbReference type="CDD" id="cd22157">
    <property type="entry name" value="F-box_AtFBW1-like"/>
    <property type="match status" value="1"/>
</dbReference>
<dbReference type="SUPFAM" id="SSF81383">
    <property type="entry name" value="F-box domain"/>
    <property type="match status" value="1"/>
</dbReference>
<dbReference type="InterPro" id="IPR006527">
    <property type="entry name" value="F-box-assoc_dom_typ1"/>
</dbReference>
<dbReference type="Pfam" id="PF07734">
    <property type="entry name" value="FBA_1"/>
    <property type="match status" value="1"/>
</dbReference>
<dbReference type="SUPFAM" id="SSF50965">
    <property type="entry name" value="Galactose oxidase, central domain"/>
    <property type="match status" value="1"/>
</dbReference>
<keyword evidence="3" id="KW-1185">Reference proteome</keyword>
<dbReference type="Proteomes" id="UP000515151">
    <property type="component" value="Chromosome 7"/>
</dbReference>